<reference evidence="13 14" key="1">
    <citation type="journal article" date="2012" name="J. Bacteriol.">
        <title>Complete genome sequences of Methylophaga sp. strain JAM1 and Methylophaga sp. strain JAM7.</title>
        <authorList>
            <person name="Villeneuve C."/>
            <person name="Martineau C."/>
            <person name="Mauffrey F."/>
            <person name="Villemur R."/>
        </authorList>
    </citation>
    <scope>NUCLEOTIDE SEQUENCE [LARGE SCALE GENOMIC DNA]</scope>
    <source>
        <strain evidence="13 14">JAM1</strain>
    </source>
</reference>
<accession>I1XIY8</accession>
<keyword evidence="7" id="KW-0479">Metal-binding</keyword>
<keyword evidence="10" id="KW-0961">Cell wall biogenesis/degradation</keyword>
<evidence type="ECO:0000256" key="1">
    <source>
        <dbReference type="ARBA" id="ARBA00001561"/>
    </source>
</evidence>
<dbReference type="KEGG" id="mej:Q7A_1531"/>
<dbReference type="SUPFAM" id="SSF55846">
    <property type="entry name" value="N-acetylmuramoyl-L-alanine amidase-like"/>
    <property type="match status" value="1"/>
</dbReference>
<evidence type="ECO:0000256" key="3">
    <source>
        <dbReference type="ARBA" id="ARBA00004496"/>
    </source>
</evidence>
<dbReference type="GO" id="GO:0071555">
    <property type="term" value="P:cell wall organization"/>
    <property type="evidence" value="ECO:0007669"/>
    <property type="project" value="UniProtKB-KW"/>
</dbReference>
<dbReference type="PANTHER" id="PTHR30417:SF4">
    <property type="entry name" value="1,6-ANHYDRO-N-ACETYLMURAMYL-L-ALANINE AMIDASE AMPD"/>
    <property type="match status" value="1"/>
</dbReference>
<evidence type="ECO:0000256" key="10">
    <source>
        <dbReference type="ARBA" id="ARBA00023316"/>
    </source>
</evidence>
<gene>
    <name evidence="13" type="ordered locus">Q7A_1531</name>
</gene>
<dbReference type="InterPro" id="IPR036505">
    <property type="entry name" value="Amidase/PGRP_sf"/>
</dbReference>
<evidence type="ECO:0000256" key="2">
    <source>
        <dbReference type="ARBA" id="ARBA00001947"/>
    </source>
</evidence>
<comment type="cofactor">
    <cofactor evidence="2">
        <name>Zn(2+)</name>
        <dbReference type="ChEBI" id="CHEBI:29105"/>
    </cofactor>
</comment>
<dbReference type="InterPro" id="IPR051206">
    <property type="entry name" value="NAMLAA_amidase_2"/>
</dbReference>
<dbReference type="HOGENOM" id="CLU_049290_1_0_6"/>
<dbReference type="NCBIfam" id="NF008758">
    <property type="entry name" value="PRK11789.1"/>
    <property type="match status" value="1"/>
</dbReference>
<dbReference type="OrthoDB" id="9794842at2"/>
<evidence type="ECO:0000256" key="4">
    <source>
        <dbReference type="ARBA" id="ARBA00007553"/>
    </source>
</evidence>
<evidence type="ECO:0000256" key="12">
    <source>
        <dbReference type="ARBA" id="ARBA00042615"/>
    </source>
</evidence>
<dbReference type="SMART" id="SM00644">
    <property type="entry name" value="Ami_2"/>
    <property type="match status" value="1"/>
</dbReference>
<dbReference type="GO" id="GO:0009253">
    <property type="term" value="P:peptidoglycan catabolic process"/>
    <property type="evidence" value="ECO:0007669"/>
    <property type="project" value="InterPro"/>
</dbReference>
<comment type="similarity">
    <text evidence="4">Belongs to the N-acetylmuramoyl-L-alanine amidase 2 family.</text>
</comment>
<dbReference type="EMBL" id="CP003390">
    <property type="protein sequence ID" value="AFI84357.1"/>
    <property type="molecule type" value="Genomic_DNA"/>
</dbReference>
<reference evidence="13 14" key="2">
    <citation type="journal article" date="2013" name="Int. J. Syst. Evol. Microbiol.">
        <title>Methylophaga nitratireducenticrescens sp. nov. and Methylophaga frappieri sp. nov., isolated from the biofilm of the methanol-fed denitrification system treating the seawater at the Montreal Biodome.</title>
        <authorList>
            <person name="Villeneuve C."/>
            <person name="Martineau C."/>
            <person name="Mauffrey F."/>
            <person name="Villemur R."/>
        </authorList>
    </citation>
    <scope>NUCLEOTIDE SEQUENCE [LARGE SCALE GENOMIC DNA]</scope>
    <source>
        <strain evidence="13 14">JAM1</strain>
    </source>
</reference>
<keyword evidence="14" id="KW-1185">Reference proteome</keyword>
<proteinExistence type="inferred from homology"/>
<comment type="catalytic activity">
    <reaction evidence="1">
        <text>Hydrolyzes the link between N-acetylmuramoyl residues and L-amino acid residues in certain cell-wall glycopeptides.</text>
        <dbReference type="EC" id="3.5.1.28"/>
    </reaction>
</comment>
<dbReference type="GO" id="GO:0046872">
    <property type="term" value="F:metal ion binding"/>
    <property type="evidence" value="ECO:0007669"/>
    <property type="project" value="UniProtKB-KW"/>
</dbReference>
<sequence length="183" mass="20718">MIIDRQSGWLDAAEMLPSPNCDDRPDENDISGIVIHNISLPPGQFGGDWIADLFLNQLDQNAHPYFAEIAHLKVSSHLLIRRDGLIQQFVPFHKRAWHAGVSCWEGRERCNDFTIGVELEGGDETAFTEAQYQRLATVSRALFAAYPLLSKERITGHQHIAPGRKTDPGPHFDWVYFKQLLQA</sequence>
<comment type="subcellular location">
    <subcellularLocation>
        <location evidence="3">Cytoplasm</location>
    </subcellularLocation>
</comment>
<evidence type="ECO:0000313" key="13">
    <source>
        <dbReference type="EMBL" id="AFI84357.1"/>
    </source>
</evidence>
<dbReference type="eggNOG" id="COG3023">
    <property type="taxonomic scope" value="Bacteria"/>
</dbReference>
<name>I1XIY8_METNJ</name>
<dbReference type="Proteomes" id="UP000009144">
    <property type="component" value="Chromosome"/>
</dbReference>
<dbReference type="STRING" id="754476.Q7A_1531"/>
<dbReference type="FunFam" id="3.40.80.10:FF:000002">
    <property type="entry name" value="1,6-anhydro-N-acetylmuramyl-L-alanine amidase"/>
    <property type="match status" value="1"/>
</dbReference>
<dbReference type="RefSeq" id="WP_014706730.1">
    <property type="nucleotide sequence ID" value="NC_017857.3"/>
</dbReference>
<evidence type="ECO:0000256" key="5">
    <source>
        <dbReference type="ARBA" id="ARBA00011901"/>
    </source>
</evidence>
<keyword evidence="6" id="KW-0963">Cytoplasm</keyword>
<dbReference type="GO" id="GO:0008745">
    <property type="term" value="F:N-acetylmuramoyl-L-alanine amidase activity"/>
    <property type="evidence" value="ECO:0007669"/>
    <property type="project" value="UniProtKB-EC"/>
</dbReference>
<dbReference type="InterPro" id="IPR002502">
    <property type="entry name" value="Amidase_domain"/>
</dbReference>
<dbReference type="CDD" id="cd06583">
    <property type="entry name" value="PGRP"/>
    <property type="match status" value="1"/>
</dbReference>
<dbReference type="GO" id="GO:0009254">
    <property type="term" value="P:peptidoglycan turnover"/>
    <property type="evidence" value="ECO:0007669"/>
    <property type="project" value="TreeGrafter"/>
</dbReference>
<evidence type="ECO:0000256" key="7">
    <source>
        <dbReference type="ARBA" id="ARBA00022723"/>
    </source>
</evidence>
<dbReference type="EC" id="3.5.1.28" evidence="5"/>
<dbReference type="Pfam" id="PF01510">
    <property type="entry name" value="Amidase_2"/>
    <property type="match status" value="1"/>
</dbReference>
<dbReference type="Gene3D" id="3.40.80.10">
    <property type="entry name" value="Peptidoglycan recognition protein-like"/>
    <property type="match status" value="1"/>
</dbReference>
<keyword evidence="9" id="KW-0862">Zinc</keyword>
<evidence type="ECO:0000256" key="6">
    <source>
        <dbReference type="ARBA" id="ARBA00022490"/>
    </source>
</evidence>
<keyword evidence="8 13" id="KW-0378">Hydrolase</keyword>
<evidence type="ECO:0000313" key="14">
    <source>
        <dbReference type="Proteomes" id="UP000009144"/>
    </source>
</evidence>
<evidence type="ECO:0000256" key="11">
    <source>
        <dbReference type="ARBA" id="ARBA00039257"/>
    </source>
</evidence>
<dbReference type="PANTHER" id="PTHR30417">
    <property type="entry name" value="N-ACETYLMURAMOYL-L-ALANINE AMIDASE AMID"/>
    <property type="match status" value="1"/>
</dbReference>
<dbReference type="AlphaFoldDB" id="I1XIY8"/>
<dbReference type="PATRIC" id="fig|754476.3.peg.1511"/>
<evidence type="ECO:0000256" key="8">
    <source>
        <dbReference type="ARBA" id="ARBA00022801"/>
    </source>
</evidence>
<dbReference type="GO" id="GO:0005737">
    <property type="term" value="C:cytoplasm"/>
    <property type="evidence" value="ECO:0007669"/>
    <property type="project" value="UniProtKB-SubCell"/>
</dbReference>
<organism evidence="13 14">
    <name type="scientific">Methylophaga nitratireducenticrescens</name>
    <dbReference type="NCBI Taxonomy" id="754476"/>
    <lineage>
        <taxon>Bacteria</taxon>
        <taxon>Pseudomonadati</taxon>
        <taxon>Pseudomonadota</taxon>
        <taxon>Gammaproteobacteria</taxon>
        <taxon>Thiotrichales</taxon>
        <taxon>Piscirickettsiaceae</taxon>
        <taxon>Methylophaga</taxon>
    </lineage>
</organism>
<evidence type="ECO:0000256" key="9">
    <source>
        <dbReference type="ARBA" id="ARBA00022833"/>
    </source>
</evidence>
<protein>
    <recommendedName>
        <fullName evidence="11">1,6-anhydro-N-acetylmuramyl-L-alanine amidase AmpD</fullName>
        <ecNumber evidence="5">3.5.1.28</ecNumber>
    </recommendedName>
    <alternativeName>
        <fullName evidence="12">N-acetylmuramoyl-L-alanine amidase</fullName>
    </alternativeName>
</protein>